<reference evidence="1 2" key="1">
    <citation type="submission" date="2022-10" db="EMBL/GenBank/DDBJ databases">
        <title>Luteolibacter arcticus strain CCTCC AB 2014275, whole genome shotgun sequencing project.</title>
        <authorList>
            <person name="Zhao G."/>
            <person name="Shen L."/>
        </authorList>
    </citation>
    <scope>NUCLEOTIDE SEQUENCE [LARGE SCALE GENOMIC DNA]</scope>
    <source>
        <strain evidence="1 2">CCTCC AB 2014275</strain>
    </source>
</reference>
<dbReference type="EMBL" id="JAPDDT010000029">
    <property type="protein sequence ID" value="MCW1926532.1"/>
    <property type="molecule type" value="Genomic_DNA"/>
</dbReference>
<dbReference type="Proteomes" id="UP001320876">
    <property type="component" value="Unassembled WGS sequence"/>
</dbReference>
<sequence length="273" mass="31993">MARERILITVKTYPTLSRKYGETVCTAGVREDGTWVRIYPVPFRRLEEAEQYKKYDWIECDLIPSRKDIRPETHHPADVKSLVPAGHMDTSDKWRERRRLLLGKCHVFRNLAEVIAAAKANNMSLSLFKPARVVDFVWEAEEREWDPGKVEEMRQLASQGELFEEEQWRRNFRVIPNLPYSFSYRFEDETGKPSELQVLDWEVGALFWKCLGRADGDEAVALEKVKQKYFNDFLATDLHFYLGTTQQWHAVAPNPWVIIGVLPIPHEIQPQLF</sequence>
<evidence type="ECO:0000313" key="1">
    <source>
        <dbReference type="EMBL" id="MCW1926532.1"/>
    </source>
</evidence>
<gene>
    <name evidence="1" type="ORF">OKA05_28530</name>
</gene>
<name>A0ABT3GSM5_9BACT</name>
<proteinExistence type="predicted"/>
<keyword evidence="2" id="KW-1185">Reference proteome</keyword>
<comment type="caution">
    <text evidence="1">The sequence shown here is derived from an EMBL/GenBank/DDBJ whole genome shotgun (WGS) entry which is preliminary data.</text>
</comment>
<evidence type="ECO:0000313" key="2">
    <source>
        <dbReference type="Proteomes" id="UP001320876"/>
    </source>
</evidence>
<dbReference type="RefSeq" id="WP_264490640.1">
    <property type="nucleotide sequence ID" value="NZ_JAPDDT010000029.1"/>
</dbReference>
<protein>
    <submittedName>
        <fullName evidence="1">Uncharacterized protein</fullName>
    </submittedName>
</protein>
<accession>A0ABT3GSM5</accession>
<organism evidence="1 2">
    <name type="scientific">Luteolibacter arcticus</name>
    <dbReference type="NCBI Taxonomy" id="1581411"/>
    <lineage>
        <taxon>Bacteria</taxon>
        <taxon>Pseudomonadati</taxon>
        <taxon>Verrucomicrobiota</taxon>
        <taxon>Verrucomicrobiia</taxon>
        <taxon>Verrucomicrobiales</taxon>
        <taxon>Verrucomicrobiaceae</taxon>
        <taxon>Luteolibacter</taxon>
    </lineage>
</organism>